<dbReference type="PANTHER" id="PTHR43649">
    <property type="entry name" value="ARABINOSE-BINDING PROTEIN-RELATED"/>
    <property type="match status" value="1"/>
</dbReference>
<comment type="similarity">
    <text evidence="2">Belongs to the bacterial solute-binding protein 1 family.</text>
</comment>
<dbReference type="SUPFAM" id="SSF53850">
    <property type="entry name" value="Periplasmic binding protein-like II"/>
    <property type="match status" value="1"/>
</dbReference>
<dbReference type="Pfam" id="PF13416">
    <property type="entry name" value="SBP_bac_8"/>
    <property type="match status" value="1"/>
</dbReference>
<evidence type="ECO:0000256" key="2">
    <source>
        <dbReference type="ARBA" id="ARBA00008520"/>
    </source>
</evidence>
<dbReference type="RefSeq" id="WP_369273727.1">
    <property type="nucleotide sequence ID" value="NZ_CP163432.1"/>
</dbReference>
<evidence type="ECO:0000313" key="5">
    <source>
        <dbReference type="EMBL" id="XDQ13698.1"/>
    </source>
</evidence>
<organism evidence="5">
    <name type="scientific">Streptomyces sp. R11</name>
    <dbReference type="NCBI Taxonomy" id="3238625"/>
    <lineage>
        <taxon>Bacteria</taxon>
        <taxon>Bacillati</taxon>
        <taxon>Actinomycetota</taxon>
        <taxon>Actinomycetes</taxon>
        <taxon>Kitasatosporales</taxon>
        <taxon>Streptomycetaceae</taxon>
        <taxon>Streptomyces</taxon>
    </lineage>
</organism>
<evidence type="ECO:0000256" key="4">
    <source>
        <dbReference type="ARBA" id="ARBA00022729"/>
    </source>
</evidence>
<proteinExistence type="inferred from homology"/>
<gene>
    <name evidence="5" type="ORF">AB5J55_30705</name>
</gene>
<dbReference type="InterPro" id="IPR050490">
    <property type="entry name" value="Bact_solute-bd_prot1"/>
</dbReference>
<dbReference type="InterPro" id="IPR006059">
    <property type="entry name" value="SBP"/>
</dbReference>
<keyword evidence="3" id="KW-0813">Transport</keyword>
<accession>A0AB39N8G3</accession>
<dbReference type="PANTHER" id="PTHR43649:SF31">
    <property type="entry name" value="SN-GLYCEROL-3-PHOSPHATE-BINDING PERIPLASMIC PROTEIN UGPB"/>
    <property type="match status" value="1"/>
</dbReference>
<dbReference type="GO" id="GO:0030313">
    <property type="term" value="C:cell envelope"/>
    <property type="evidence" value="ECO:0007669"/>
    <property type="project" value="UniProtKB-SubCell"/>
</dbReference>
<dbReference type="InterPro" id="IPR006311">
    <property type="entry name" value="TAT_signal"/>
</dbReference>
<keyword evidence="4" id="KW-0732">Signal</keyword>
<dbReference type="EMBL" id="CP163432">
    <property type="protein sequence ID" value="XDQ13698.1"/>
    <property type="molecule type" value="Genomic_DNA"/>
</dbReference>
<evidence type="ECO:0000256" key="1">
    <source>
        <dbReference type="ARBA" id="ARBA00004196"/>
    </source>
</evidence>
<dbReference type="PROSITE" id="PS51318">
    <property type="entry name" value="TAT"/>
    <property type="match status" value="1"/>
</dbReference>
<dbReference type="AlphaFoldDB" id="A0AB39N8G3"/>
<dbReference type="Gene3D" id="3.40.190.10">
    <property type="entry name" value="Periplasmic binding protein-like II"/>
    <property type="match status" value="2"/>
</dbReference>
<comment type="subcellular location">
    <subcellularLocation>
        <location evidence="1">Cell envelope</location>
    </subcellularLocation>
</comment>
<evidence type="ECO:0000256" key="3">
    <source>
        <dbReference type="ARBA" id="ARBA00022448"/>
    </source>
</evidence>
<reference evidence="5" key="1">
    <citation type="submission" date="2024-07" db="EMBL/GenBank/DDBJ databases">
        <authorList>
            <person name="Yu S.T."/>
        </authorList>
    </citation>
    <scope>NUCLEOTIDE SEQUENCE</scope>
    <source>
        <strain evidence="5">R11</strain>
    </source>
</reference>
<protein>
    <submittedName>
        <fullName evidence="5">Extracellular solute-binding protein</fullName>
    </submittedName>
</protein>
<sequence length="564" mass="60539">MTPNADSASSGPSRRSFLASTAVATAAVAGGMPLLAACGGSDSGSREGTTSGKDAKKILPAYVAGNVVTPDIPAKNGSAVGFTSKVDLATLKTSVPKKLGKGGKVTIMSPFWGSPPKGDNAYYTAMNDLTGVDVRWQNQDGNTYDQKLGAVLASSDVPDVVVIPGWNMGGKIPSAIIGKFADLGPHLSGDAVKEYPNLAAIPTDAWQRSIFGGKLRGLPMPASYVPNIVPFYRKDIFDKEGYEVPTSGDEFMALAKDITNAKAKRWACGDMKWTAFNAFGVLSGSEKALGWNLVDGKLVYRAETEEYLEALEWTRKLFAAGVVHPDFKLGKSQAVDPSTKFAAGEFLIYNNDMSSWWGQQAVQAAQNPDFEIWGMDVFGHAGGAPTLFATNPANIFAFVSKNASEAVIRDVLAVANVTAAPYGTKEYMLTNYGVEGTHYTVKDGVPTKNDKGNIEVVNAYVMVAGPAPTIARPDFPDIGKGAVEWQQRMGAVTRKTPFYGMQITEPTRYTNLSNDFEQLEDDVVRGRKKISDVQQAVSDWKSKGGDKLRDWYRKILDDNGSAAN</sequence>
<name>A0AB39N8G3_9ACTN</name>